<protein>
    <submittedName>
        <fullName evidence="1">Uncharacterized protein</fullName>
    </submittedName>
</protein>
<dbReference type="KEGG" id="theu:HPC62_18415"/>
<sequence length="78" mass="8832">MSDFVLDAPAANRNTYFVAYYGSQYQKQTAVLHVQHNFDDSIQKLHLLIRTRINEVLGEETPACYHILALAAPETIPV</sequence>
<dbReference type="EMBL" id="CP053661">
    <property type="protein sequence ID" value="QKD83903.1"/>
    <property type="molecule type" value="Genomic_DNA"/>
</dbReference>
<dbReference type="RefSeq" id="WP_172357981.1">
    <property type="nucleotide sequence ID" value="NZ_CP053661.1"/>
</dbReference>
<reference evidence="1 2" key="1">
    <citation type="submission" date="2020-05" db="EMBL/GenBank/DDBJ databases">
        <title>Complete genome sequence of of a novel Thermoleptolyngbya strain isolated from hot springs of Ganzi, Sichuan China.</title>
        <authorList>
            <person name="Tang J."/>
            <person name="Daroch M."/>
            <person name="Li L."/>
            <person name="Waleron K."/>
            <person name="Waleron M."/>
            <person name="Waleron M."/>
        </authorList>
    </citation>
    <scope>NUCLEOTIDE SEQUENCE [LARGE SCALE GENOMIC DNA]</scope>
    <source>
        <strain evidence="1 2">PKUAC-SCTA183</strain>
    </source>
</reference>
<dbReference type="Proteomes" id="UP000505210">
    <property type="component" value="Chromosome"/>
</dbReference>
<organism evidence="1 2">
    <name type="scientific">Thermoleptolyngbya sichuanensis A183</name>
    <dbReference type="NCBI Taxonomy" id="2737172"/>
    <lineage>
        <taxon>Bacteria</taxon>
        <taxon>Bacillati</taxon>
        <taxon>Cyanobacteriota</taxon>
        <taxon>Cyanophyceae</taxon>
        <taxon>Oculatellales</taxon>
        <taxon>Oculatellaceae</taxon>
        <taxon>Thermoleptolyngbya</taxon>
        <taxon>Thermoleptolyngbya sichuanensis</taxon>
    </lineage>
</organism>
<evidence type="ECO:0000313" key="2">
    <source>
        <dbReference type="Proteomes" id="UP000505210"/>
    </source>
</evidence>
<keyword evidence="2" id="KW-1185">Reference proteome</keyword>
<dbReference type="AlphaFoldDB" id="A0A6M8BLS0"/>
<proteinExistence type="predicted"/>
<gene>
    <name evidence="1" type="ORF">HPC62_18415</name>
</gene>
<name>A0A6M8BLS0_9CYAN</name>
<accession>A0A6M8BLS0</accession>
<evidence type="ECO:0000313" key="1">
    <source>
        <dbReference type="EMBL" id="QKD83903.1"/>
    </source>
</evidence>